<evidence type="ECO:0000313" key="2">
    <source>
        <dbReference type="EMBL" id="GEC96903.1"/>
    </source>
</evidence>
<feature type="transmembrane region" description="Helical" evidence="1">
    <location>
        <begin position="12"/>
        <end position="37"/>
    </location>
</feature>
<evidence type="ECO:0000256" key="1">
    <source>
        <dbReference type="SAM" id="Phobius"/>
    </source>
</evidence>
<accession>A0A4Y4D015</accession>
<proteinExistence type="predicted"/>
<organism evidence="2 3">
    <name type="scientific">Zoogloea ramigera</name>
    <dbReference type="NCBI Taxonomy" id="350"/>
    <lineage>
        <taxon>Bacteria</taxon>
        <taxon>Pseudomonadati</taxon>
        <taxon>Pseudomonadota</taxon>
        <taxon>Betaproteobacteria</taxon>
        <taxon>Rhodocyclales</taxon>
        <taxon>Zoogloeaceae</taxon>
        <taxon>Zoogloea</taxon>
    </lineage>
</organism>
<comment type="caution">
    <text evidence="2">The sequence shown here is derived from an EMBL/GenBank/DDBJ whole genome shotgun (WGS) entry which is preliminary data.</text>
</comment>
<protein>
    <submittedName>
        <fullName evidence="2">Uncharacterized protein</fullName>
    </submittedName>
</protein>
<dbReference type="Proteomes" id="UP000318422">
    <property type="component" value="Unassembled WGS sequence"/>
</dbReference>
<dbReference type="EMBL" id="BJNV01000057">
    <property type="protein sequence ID" value="GEC96903.1"/>
    <property type="molecule type" value="Genomic_DNA"/>
</dbReference>
<keyword evidence="1" id="KW-1133">Transmembrane helix</keyword>
<dbReference type="RefSeq" id="WP_281279885.1">
    <property type="nucleotide sequence ID" value="NZ_BJNV01000057.1"/>
</dbReference>
<dbReference type="AlphaFoldDB" id="A0A4Y4D015"/>
<name>A0A4Y4D015_ZOORA</name>
<sequence length="42" mass="4604">MKAISRLSLSHQFVGVTLAMVSLVILGLALFVSAYTYRMSLD</sequence>
<gene>
    <name evidence="2" type="ORF">ZRA01_29760</name>
</gene>
<keyword evidence="1" id="KW-0472">Membrane</keyword>
<reference evidence="2 3" key="1">
    <citation type="submission" date="2019-06" db="EMBL/GenBank/DDBJ databases">
        <title>Whole genome shotgun sequence of Zoogloea ramigera NBRC 15342.</title>
        <authorList>
            <person name="Hosoyama A."/>
            <person name="Uohara A."/>
            <person name="Ohji S."/>
            <person name="Ichikawa N."/>
        </authorList>
    </citation>
    <scope>NUCLEOTIDE SEQUENCE [LARGE SCALE GENOMIC DNA]</scope>
    <source>
        <strain evidence="2 3">NBRC 15342</strain>
    </source>
</reference>
<keyword evidence="3" id="KW-1185">Reference proteome</keyword>
<evidence type="ECO:0000313" key="3">
    <source>
        <dbReference type="Proteomes" id="UP000318422"/>
    </source>
</evidence>
<keyword evidence="1" id="KW-0812">Transmembrane</keyword>